<keyword evidence="3" id="KW-1185">Reference proteome</keyword>
<feature type="domain" description="Peptidase S59" evidence="1">
    <location>
        <begin position="1"/>
        <end position="22"/>
    </location>
</feature>
<gene>
    <name evidence="2" type="ORF">ACFQE5_01755</name>
</gene>
<comment type="caution">
    <text evidence="2">The sequence shown here is derived from an EMBL/GenBank/DDBJ whole genome shotgun (WGS) entry which is preliminary data.</text>
</comment>
<name>A0ABW1IX68_9PSEU</name>
<dbReference type="RefSeq" id="WP_379581989.1">
    <property type="nucleotide sequence ID" value="NZ_JBHSQW010000002.1"/>
</dbReference>
<evidence type="ECO:0000313" key="3">
    <source>
        <dbReference type="Proteomes" id="UP001596302"/>
    </source>
</evidence>
<protein>
    <submittedName>
        <fullName evidence="2">Type II toxin-antitoxin system HicB family antitoxin</fullName>
    </submittedName>
</protein>
<organism evidence="2 3">
    <name type="scientific">Pseudonocardia hispaniensis</name>
    <dbReference type="NCBI Taxonomy" id="904933"/>
    <lineage>
        <taxon>Bacteria</taxon>
        <taxon>Bacillati</taxon>
        <taxon>Actinomycetota</taxon>
        <taxon>Actinomycetes</taxon>
        <taxon>Pseudonocardiales</taxon>
        <taxon>Pseudonocardiaceae</taxon>
        <taxon>Pseudonocardia</taxon>
    </lineage>
</organism>
<dbReference type="EMBL" id="JBHSQW010000002">
    <property type="protein sequence ID" value="MFC5992932.1"/>
    <property type="molecule type" value="Genomic_DNA"/>
</dbReference>
<dbReference type="Proteomes" id="UP001596302">
    <property type="component" value="Unassembled WGS sequence"/>
</dbReference>
<dbReference type="Gene3D" id="3.30.160.250">
    <property type="match status" value="1"/>
</dbReference>
<dbReference type="SUPFAM" id="SSF143100">
    <property type="entry name" value="TTHA1013/TTHA0281-like"/>
    <property type="match status" value="1"/>
</dbReference>
<evidence type="ECO:0000313" key="2">
    <source>
        <dbReference type="EMBL" id="MFC5992932.1"/>
    </source>
</evidence>
<evidence type="ECO:0000259" key="1">
    <source>
        <dbReference type="PROSITE" id="PS51434"/>
    </source>
</evidence>
<reference evidence="3" key="1">
    <citation type="journal article" date="2019" name="Int. J. Syst. Evol. Microbiol.">
        <title>The Global Catalogue of Microorganisms (GCM) 10K type strain sequencing project: providing services to taxonomists for standard genome sequencing and annotation.</title>
        <authorList>
            <consortium name="The Broad Institute Genomics Platform"/>
            <consortium name="The Broad Institute Genome Sequencing Center for Infectious Disease"/>
            <person name="Wu L."/>
            <person name="Ma J."/>
        </authorList>
    </citation>
    <scope>NUCLEOTIDE SEQUENCE [LARGE SCALE GENOMIC DNA]</scope>
    <source>
        <strain evidence="3">CCM 8391</strain>
    </source>
</reference>
<dbReference type="InterPro" id="IPR035069">
    <property type="entry name" value="TTHA1013/TTHA0281-like"/>
</dbReference>
<sequence>MSYRVEAEWDDTGWWVVTVPDVPGAITQSRRLDQVPADAAEVIEIQTGEPVNPDSLVVYPSLPGEAGEAAAEARRLRAEAHELSERASERTRAAVDLLHRRGFPLRDIGKLTGITYQRAQQLVKS</sequence>
<accession>A0ABW1IX68</accession>
<proteinExistence type="predicted"/>
<dbReference type="InterPro" id="IPR007230">
    <property type="entry name" value="Nup98_auto-Pept-S59_dom"/>
</dbReference>
<dbReference type="PROSITE" id="PS51434">
    <property type="entry name" value="NUP_C"/>
    <property type="match status" value="1"/>
</dbReference>